<dbReference type="CDD" id="cd05269">
    <property type="entry name" value="TMR_SDR_a"/>
    <property type="match status" value="1"/>
</dbReference>
<evidence type="ECO:0000259" key="1">
    <source>
        <dbReference type="Pfam" id="PF13460"/>
    </source>
</evidence>
<sequence>MIAITGANGNLGKATIRFLLKKTKPGNIIAVVRDPATMHDLNVQVRKADYENLDSLNAAFKGVDKLLQISATSMGEGGIRQETNVVRAALQQEVKHIVYTGSIKPSALANFYATHQALATERAILSSGITYTFLRNSLYMEIIPLFMGNAIERGHWEYPAGNGKVSFVSRLDIAEALANVLTEKGHENKIYEISGGKAYTFADTARLLNISYSDVPNAYLEKGMAAAHLPEELISCMVSMVDGIRANEFAYVEKDLEYLLRRRPLSFENYLSNL</sequence>
<gene>
    <name evidence="2" type="ORF">SAMN04488055_0321</name>
</gene>
<evidence type="ECO:0000313" key="3">
    <source>
        <dbReference type="Proteomes" id="UP000185003"/>
    </source>
</evidence>
<dbReference type="EMBL" id="FSRA01000001">
    <property type="protein sequence ID" value="SIN66159.1"/>
    <property type="molecule type" value="Genomic_DNA"/>
</dbReference>
<dbReference type="Gene3D" id="3.90.25.10">
    <property type="entry name" value="UDP-galactose 4-epimerase, domain 1"/>
    <property type="match status" value="1"/>
</dbReference>
<dbReference type="InterPro" id="IPR016040">
    <property type="entry name" value="NAD(P)-bd_dom"/>
</dbReference>
<dbReference type="Pfam" id="PF13460">
    <property type="entry name" value="NAD_binding_10"/>
    <property type="match status" value="1"/>
</dbReference>
<accession>A0A1N6D5X4</accession>
<dbReference type="InterPro" id="IPR052718">
    <property type="entry name" value="NmrA-type_oxidoreductase"/>
</dbReference>
<reference evidence="2 3" key="1">
    <citation type="submission" date="2016-11" db="EMBL/GenBank/DDBJ databases">
        <authorList>
            <person name="Jaros S."/>
            <person name="Januszkiewicz K."/>
            <person name="Wedrychowicz H."/>
        </authorList>
    </citation>
    <scope>NUCLEOTIDE SEQUENCE [LARGE SCALE GENOMIC DNA]</scope>
    <source>
        <strain evidence="2 3">DSM 24787</strain>
    </source>
</reference>
<dbReference type="STRING" id="536979.SAMN04488055_0321"/>
<dbReference type="PANTHER" id="PTHR47129">
    <property type="entry name" value="QUINONE OXIDOREDUCTASE 2"/>
    <property type="match status" value="1"/>
</dbReference>
<feature type="domain" description="NAD(P)-binding" evidence="1">
    <location>
        <begin position="6"/>
        <end position="183"/>
    </location>
</feature>
<protein>
    <submittedName>
        <fullName evidence="2">NAD(P)H dehydrogenase (Quinone)</fullName>
    </submittedName>
</protein>
<dbReference type="SUPFAM" id="SSF51735">
    <property type="entry name" value="NAD(P)-binding Rossmann-fold domains"/>
    <property type="match status" value="1"/>
</dbReference>
<dbReference type="OrthoDB" id="9780595at2"/>
<dbReference type="AlphaFoldDB" id="A0A1N6D5X4"/>
<dbReference type="PANTHER" id="PTHR47129:SF1">
    <property type="entry name" value="NMRA-LIKE DOMAIN-CONTAINING PROTEIN"/>
    <property type="match status" value="1"/>
</dbReference>
<organism evidence="2 3">
    <name type="scientific">Chitinophaga niabensis</name>
    <dbReference type="NCBI Taxonomy" id="536979"/>
    <lineage>
        <taxon>Bacteria</taxon>
        <taxon>Pseudomonadati</taxon>
        <taxon>Bacteroidota</taxon>
        <taxon>Chitinophagia</taxon>
        <taxon>Chitinophagales</taxon>
        <taxon>Chitinophagaceae</taxon>
        <taxon>Chitinophaga</taxon>
    </lineage>
</organism>
<dbReference type="RefSeq" id="WP_074237427.1">
    <property type="nucleotide sequence ID" value="NZ_FSRA01000001.1"/>
</dbReference>
<name>A0A1N6D5X4_9BACT</name>
<keyword evidence="3" id="KW-1185">Reference proteome</keyword>
<dbReference type="Gene3D" id="3.40.50.720">
    <property type="entry name" value="NAD(P)-binding Rossmann-like Domain"/>
    <property type="match status" value="1"/>
</dbReference>
<dbReference type="InterPro" id="IPR036291">
    <property type="entry name" value="NAD(P)-bd_dom_sf"/>
</dbReference>
<evidence type="ECO:0000313" key="2">
    <source>
        <dbReference type="EMBL" id="SIN66159.1"/>
    </source>
</evidence>
<dbReference type="Proteomes" id="UP000185003">
    <property type="component" value="Unassembled WGS sequence"/>
</dbReference>
<proteinExistence type="predicted"/>